<evidence type="ECO:0000313" key="4">
    <source>
        <dbReference type="Proteomes" id="UP000219453"/>
    </source>
</evidence>
<proteinExistence type="predicted"/>
<evidence type="ECO:0000256" key="1">
    <source>
        <dbReference type="SAM" id="Coils"/>
    </source>
</evidence>
<keyword evidence="1" id="KW-0175">Coiled coil</keyword>
<dbReference type="EMBL" id="OBEJ01000003">
    <property type="protein sequence ID" value="SNZ14849.1"/>
    <property type="molecule type" value="Genomic_DNA"/>
</dbReference>
<dbReference type="InterPro" id="IPR057178">
    <property type="entry name" value="DUF7856"/>
</dbReference>
<dbReference type="RefSeq" id="WP_097009210.1">
    <property type="nucleotide sequence ID" value="NZ_OBEJ01000003.1"/>
</dbReference>
<feature type="region of interest" description="Disordered" evidence="2">
    <location>
        <begin position="57"/>
        <end position="83"/>
    </location>
</feature>
<dbReference type="Proteomes" id="UP000219453">
    <property type="component" value="Unassembled WGS sequence"/>
</dbReference>
<reference evidence="3 4" key="1">
    <citation type="submission" date="2017-09" db="EMBL/GenBank/DDBJ databases">
        <authorList>
            <person name="Ehlers B."/>
            <person name="Leendertz F.H."/>
        </authorList>
    </citation>
    <scope>NUCLEOTIDE SEQUENCE [LARGE SCALE GENOMIC DNA]</scope>
    <source>
        <strain evidence="3 4">DSM 27208</strain>
    </source>
</reference>
<accession>A0A285NZI4</accession>
<keyword evidence="4" id="KW-1185">Reference proteome</keyword>
<protein>
    <submittedName>
        <fullName evidence="3">Uncharacterized protein</fullName>
    </submittedName>
</protein>
<dbReference type="AlphaFoldDB" id="A0A285NZI4"/>
<feature type="compositionally biased region" description="Low complexity" evidence="2">
    <location>
        <begin position="60"/>
        <end position="72"/>
    </location>
</feature>
<feature type="coiled-coil region" evidence="1">
    <location>
        <begin position="183"/>
        <end position="210"/>
    </location>
</feature>
<name>A0A285NZI4_NATPI</name>
<evidence type="ECO:0000256" key="2">
    <source>
        <dbReference type="SAM" id="MobiDB-lite"/>
    </source>
</evidence>
<sequence>MAQRAFRRRRQTADRDRIDHVPALVHVEIGDTRRCGQWIDLRDLGVDAEHIAAAIRDSSPDSASGADAASAPVVRGPTPGPLWESIGTVRPETTIDLRSALVTSAKLHGHESPHASELVTVREELAALSVDGCDAAAARRAVAAAGDAERELDERVATLRGRLQERPESDEIAQSLDDAVQELSERRTERIAAEQRLERKRERARTLRNRRGRRLQLQDRERNLERAVRADLVESIYPTFLDALGAIPGTTAGVSDPTKQAGADAALALARLSPDPSPVVLGVDRFPSPATAARWLGRPVLRV</sequence>
<gene>
    <name evidence="3" type="ORF">SAMN06269185_2276</name>
</gene>
<evidence type="ECO:0000313" key="3">
    <source>
        <dbReference type="EMBL" id="SNZ14849.1"/>
    </source>
</evidence>
<dbReference type="Pfam" id="PF25254">
    <property type="entry name" value="DUF7856"/>
    <property type="match status" value="1"/>
</dbReference>
<organism evidence="3 4">
    <name type="scientific">Natronoarchaeum philippinense</name>
    <dbReference type="NCBI Taxonomy" id="558529"/>
    <lineage>
        <taxon>Archaea</taxon>
        <taxon>Methanobacteriati</taxon>
        <taxon>Methanobacteriota</taxon>
        <taxon>Stenosarchaea group</taxon>
        <taxon>Halobacteria</taxon>
        <taxon>Halobacteriales</taxon>
        <taxon>Natronoarchaeaceae</taxon>
    </lineage>
</organism>